<accession>A0A1H1ATD8</accession>
<organism evidence="8 9">
    <name type="scientific">Crystallibacter crystallopoietes</name>
    <dbReference type="NCBI Taxonomy" id="37928"/>
    <lineage>
        <taxon>Bacteria</taxon>
        <taxon>Bacillati</taxon>
        <taxon>Actinomycetota</taxon>
        <taxon>Actinomycetes</taxon>
        <taxon>Micrococcales</taxon>
        <taxon>Micrococcaceae</taxon>
        <taxon>Crystallibacter</taxon>
    </lineage>
</organism>
<dbReference type="InterPro" id="IPR011701">
    <property type="entry name" value="MFS"/>
</dbReference>
<feature type="transmembrane region" description="Helical" evidence="6">
    <location>
        <begin position="116"/>
        <end position="136"/>
    </location>
</feature>
<sequence length="394" mass="41227">MMAHASGSVGESGKPRARVPDSVLRSVGFLSFFDRFATPPMLVVLAERTEMSLGQAVQLVAAYALLYAVGQPVWGFFSDRFGRMAVLRTALVGVLVGALASTLFSAYLPLLLARAFTGLMAGALYPTLLTILGDTRTGIERARGLSDLQIYSSLGTTIATLAAGTLAALLDWRLVFALPALGCLVLLIWLRGVAGDGAAHRGGANFRLAFSGSALGVYALAALEGAVLMGILTYFVPALQNAGIGVTLAGVLAAGYGIGVILGARLMRRLVRHFSRTRLMALGGLVLVVAYLTSSLSQLPAALTATALLVGASNAILHSSMQGWATDVAPQARATSVSLFAFSLFLGGSLFTFFTAGLADERRYGTIFSLGLFVSIVLVAAACWGHAVWKRKHP</sequence>
<dbReference type="SUPFAM" id="SSF103473">
    <property type="entry name" value="MFS general substrate transporter"/>
    <property type="match status" value="1"/>
</dbReference>
<keyword evidence="2" id="KW-1003">Cell membrane</keyword>
<dbReference type="InterPro" id="IPR036259">
    <property type="entry name" value="MFS_trans_sf"/>
</dbReference>
<evidence type="ECO:0000256" key="1">
    <source>
        <dbReference type="ARBA" id="ARBA00004651"/>
    </source>
</evidence>
<feature type="transmembrane region" description="Helical" evidence="6">
    <location>
        <begin position="56"/>
        <end position="77"/>
    </location>
</feature>
<dbReference type="AlphaFoldDB" id="A0A1H1ATD8"/>
<name>A0A1H1ATD8_9MICC</name>
<dbReference type="InterPro" id="IPR020846">
    <property type="entry name" value="MFS_dom"/>
</dbReference>
<dbReference type="STRING" id="37928.SAMN04489742_1084"/>
<evidence type="ECO:0000256" key="5">
    <source>
        <dbReference type="ARBA" id="ARBA00023136"/>
    </source>
</evidence>
<dbReference type="Pfam" id="PF07690">
    <property type="entry name" value="MFS_1"/>
    <property type="match status" value="1"/>
</dbReference>
<dbReference type="InterPro" id="IPR050189">
    <property type="entry name" value="MFS_Efflux_Transporters"/>
</dbReference>
<feature type="transmembrane region" description="Helical" evidence="6">
    <location>
        <begin position="215"/>
        <end position="236"/>
    </location>
</feature>
<gene>
    <name evidence="8" type="ORF">SAMN04489742_1084</name>
</gene>
<feature type="transmembrane region" description="Helical" evidence="6">
    <location>
        <begin position="337"/>
        <end position="358"/>
    </location>
</feature>
<dbReference type="PANTHER" id="PTHR43124:SF3">
    <property type="entry name" value="CHLORAMPHENICOL EFFLUX PUMP RV0191"/>
    <property type="match status" value="1"/>
</dbReference>
<evidence type="ECO:0000259" key="7">
    <source>
        <dbReference type="PROSITE" id="PS50850"/>
    </source>
</evidence>
<evidence type="ECO:0000256" key="4">
    <source>
        <dbReference type="ARBA" id="ARBA00022989"/>
    </source>
</evidence>
<keyword evidence="4 6" id="KW-1133">Transmembrane helix</keyword>
<feature type="transmembrane region" description="Helical" evidence="6">
    <location>
        <begin position="364"/>
        <end position="389"/>
    </location>
</feature>
<feature type="transmembrane region" description="Helical" evidence="6">
    <location>
        <begin position="299"/>
        <end position="317"/>
    </location>
</feature>
<keyword evidence="5 6" id="KW-0472">Membrane</keyword>
<reference evidence="8 9" key="1">
    <citation type="submission" date="2016-10" db="EMBL/GenBank/DDBJ databases">
        <authorList>
            <person name="de Groot N.N."/>
        </authorList>
    </citation>
    <scope>NUCLEOTIDE SEQUENCE [LARGE SCALE GENOMIC DNA]</scope>
    <source>
        <strain evidence="8 9">DSM 20117</strain>
    </source>
</reference>
<evidence type="ECO:0000256" key="2">
    <source>
        <dbReference type="ARBA" id="ARBA00022475"/>
    </source>
</evidence>
<evidence type="ECO:0000313" key="9">
    <source>
        <dbReference type="Proteomes" id="UP000181917"/>
    </source>
</evidence>
<feature type="transmembrane region" description="Helical" evidence="6">
    <location>
        <begin position="89"/>
        <end position="110"/>
    </location>
</feature>
<feature type="transmembrane region" description="Helical" evidence="6">
    <location>
        <begin position="176"/>
        <end position="194"/>
    </location>
</feature>
<dbReference type="EMBL" id="FNKH01000002">
    <property type="protein sequence ID" value="SDQ43008.1"/>
    <property type="molecule type" value="Genomic_DNA"/>
</dbReference>
<dbReference type="GO" id="GO:0005886">
    <property type="term" value="C:plasma membrane"/>
    <property type="evidence" value="ECO:0007669"/>
    <property type="project" value="UniProtKB-SubCell"/>
</dbReference>
<evidence type="ECO:0000313" key="8">
    <source>
        <dbReference type="EMBL" id="SDQ43008.1"/>
    </source>
</evidence>
<dbReference type="PANTHER" id="PTHR43124">
    <property type="entry name" value="PURINE EFFLUX PUMP PBUE"/>
    <property type="match status" value="1"/>
</dbReference>
<dbReference type="Gene3D" id="1.20.1250.20">
    <property type="entry name" value="MFS general substrate transporter like domains"/>
    <property type="match status" value="1"/>
</dbReference>
<feature type="domain" description="Major facilitator superfamily (MFS) profile" evidence="7">
    <location>
        <begin position="20"/>
        <end position="392"/>
    </location>
</feature>
<dbReference type="RefSeq" id="WP_236777287.1">
    <property type="nucleotide sequence ID" value="NZ_CP018863.1"/>
</dbReference>
<dbReference type="Proteomes" id="UP000181917">
    <property type="component" value="Unassembled WGS sequence"/>
</dbReference>
<keyword evidence="9" id="KW-1185">Reference proteome</keyword>
<comment type="subcellular location">
    <subcellularLocation>
        <location evidence="1">Cell membrane</location>
        <topology evidence="1">Multi-pass membrane protein</topology>
    </subcellularLocation>
</comment>
<evidence type="ECO:0000256" key="6">
    <source>
        <dbReference type="SAM" id="Phobius"/>
    </source>
</evidence>
<dbReference type="GO" id="GO:0022857">
    <property type="term" value="F:transmembrane transporter activity"/>
    <property type="evidence" value="ECO:0007669"/>
    <property type="project" value="InterPro"/>
</dbReference>
<protein>
    <submittedName>
        <fullName evidence="8">Predicted arabinose efflux permease, MFS family</fullName>
    </submittedName>
</protein>
<feature type="transmembrane region" description="Helical" evidence="6">
    <location>
        <begin position="242"/>
        <end position="264"/>
    </location>
</feature>
<feature type="transmembrane region" description="Helical" evidence="6">
    <location>
        <begin position="276"/>
        <end position="293"/>
    </location>
</feature>
<dbReference type="PROSITE" id="PS50850">
    <property type="entry name" value="MFS"/>
    <property type="match status" value="1"/>
</dbReference>
<keyword evidence="3 6" id="KW-0812">Transmembrane</keyword>
<proteinExistence type="predicted"/>
<feature type="transmembrane region" description="Helical" evidence="6">
    <location>
        <begin position="148"/>
        <end position="170"/>
    </location>
</feature>
<evidence type="ECO:0000256" key="3">
    <source>
        <dbReference type="ARBA" id="ARBA00022692"/>
    </source>
</evidence>